<dbReference type="OrthoDB" id="2157246at2759"/>
<dbReference type="SUPFAM" id="SSF48403">
    <property type="entry name" value="Ankyrin repeat"/>
    <property type="match status" value="1"/>
</dbReference>
<organism evidence="5 6">
    <name type="scientific">Rhizoclosmatium globosum</name>
    <dbReference type="NCBI Taxonomy" id="329046"/>
    <lineage>
        <taxon>Eukaryota</taxon>
        <taxon>Fungi</taxon>
        <taxon>Fungi incertae sedis</taxon>
        <taxon>Chytridiomycota</taxon>
        <taxon>Chytridiomycota incertae sedis</taxon>
        <taxon>Chytridiomycetes</taxon>
        <taxon>Chytridiales</taxon>
        <taxon>Chytriomycetaceae</taxon>
        <taxon>Rhizoclosmatium</taxon>
    </lineage>
</organism>
<dbReference type="PROSITE" id="PS50297">
    <property type="entry name" value="ANK_REP_REGION"/>
    <property type="match status" value="1"/>
</dbReference>
<dbReference type="Gene3D" id="3.40.50.10140">
    <property type="entry name" value="Toll/interleukin-1 receptor homology (TIR) domain"/>
    <property type="match status" value="1"/>
</dbReference>
<dbReference type="Pfam" id="PF12796">
    <property type="entry name" value="Ank_2"/>
    <property type="match status" value="1"/>
</dbReference>
<feature type="repeat" description="ANK" evidence="2">
    <location>
        <begin position="983"/>
        <end position="1015"/>
    </location>
</feature>
<keyword evidence="2" id="KW-0040">ANK repeat</keyword>
<feature type="domain" description="TIR" evidence="3">
    <location>
        <begin position="279"/>
        <end position="379"/>
    </location>
</feature>
<dbReference type="Gene3D" id="1.25.40.20">
    <property type="entry name" value="Ankyrin repeat-containing domain"/>
    <property type="match status" value="1"/>
</dbReference>
<dbReference type="InterPro" id="IPR036770">
    <property type="entry name" value="Ankyrin_rpt-contain_sf"/>
</dbReference>
<dbReference type="Proteomes" id="UP000193642">
    <property type="component" value="Unassembled WGS sequence"/>
</dbReference>
<evidence type="ECO:0000259" key="4">
    <source>
        <dbReference type="Pfam" id="PF24883"/>
    </source>
</evidence>
<dbReference type="STRING" id="329046.A0A1Y2B320"/>
<reference evidence="5 6" key="1">
    <citation type="submission" date="2016-07" db="EMBL/GenBank/DDBJ databases">
        <title>Pervasive Adenine N6-methylation of Active Genes in Fungi.</title>
        <authorList>
            <consortium name="DOE Joint Genome Institute"/>
            <person name="Mondo S.J."/>
            <person name="Dannebaum R.O."/>
            <person name="Kuo R.C."/>
            <person name="Labutti K."/>
            <person name="Haridas S."/>
            <person name="Kuo A."/>
            <person name="Salamov A."/>
            <person name="Ahrendt S.R."/>
            <person name="Lipzen A."/>
            <person name="Sullivan W."/>
            <person name="Andreopoulos W.B."/>
            <person name="Clum A."/>
            <person name="Lindquist E."/>
            <person name="Daum C."/>
            <person name="Ramamoorthy G.K."/>
            <person name="Gryganskyi A."/>
            <person name="Culley D."/>
            <person name="Magnuson J.K."/>
            <person name="James T.Y."/>
            <person name="O'Malley M.A."/>
            <person name="Stajich J.E."/>
            <person name="Spatafora J.W."/>
            <person name="Visel A."/>
            <person name="Grigoriev I.V."/>
        </authorList>
    </citation>
    <scope>NUCLEOTIDE SEQUENCE [LARGE SCALE GENOMIC DNA]</scope>
    <source>
        <strain evidence="5 6">JEL800</strain>
    </source>
</reference>
<dbReference type="Pfam" id="PF24883">
    <property type="entry name" value="NPHP3_N"/>
    <property type="match status" value="1"/>
</dbReference>
<evidence type="ECO:0000313" key="6">
    <source>
        <dbReference type="Proteomes" id="UP000193642"/>
    </source>
</evidence>
<dbReference type="InterPro" id="IPR000157">
    <property type="entry name" value="TIR_dom"/>
</dbReference>
<accession>A0A1Y2B320</accession>
<dbReference type="InterPro" id="IPR056884">
    <property type="entry name" value="NPHP3-like_N"/>
</dbReference>
<feature type="domain" description="Nephrocystin 3-like N-terminal" evidence="4">
    <location>
        <begin position="464"/>
        <end position="636"/>
    </location>
</feature>
<dbReference type="SUPFAM" id="SSF52200">
    <property type="entry name" value="Toll/Interleukin receptor TIR domain"/>
    <property type="match status" value="1"/>
</dbReference>
<evidence type="ECO:0000256" key="1">
    <source>
        <dbReference type="ARBA" id="ARBA00022737"/>
    </source>
</evidence>
<dbReference type="InterPro" id="IPR002110">
    <property type="entry name" value="Ankyrin_rpt"/>
</dbReference>
<dbReference type="InterPro" id="IPR027417">
    <property type="entry name" value="P-loop_NTPase"/>
</dbReference>
<proteinExistence type="predicted"/>
<dbReference type="PANTHER" id="PTHR10039:SF14">
    <property type="entry name" value="NACHT DOMAIN-CONTAINING PROTEIN"/>
    <property type="match status" value="1"/>
</dbReference>
<keyword evidence="1" id="KW-0677">Repeat</keyword>
<dbReference type="Gene3D" id="3.40.50.300">
    <property type="entry name" value="P-loop containing nucleotide triphosphate hydrolases"/>
    <property type="match status" value="1"/>
</dbReference>
<comment type="caution">
    <text evidence="5">The sequence shown here is derived from an EMBL/GenBank/DDBJ whole genome shotgun (WGS) entry which is preliminary data.</text>
</comment>
<name>A0A1Y2B320_9FUNG</name>
<evidence type="ECO:0000256" key="2">
    <source>
        <dbReference type="PROSITE-ProRule" id="PRU00023"/>
    </source>
</evidence>
<dbReference type="EMBL" id="MCGO01000089">
    <property type="protein sequence ID" value="ORY29213.1"/>
    <property type="molecule type" value="Genomic_DNA"/>
</dbReference>
<dbReference type="PANTHER" id="PTHR10039">
    <property type="entry name" value="AMELOGENIN"/>
    <property type="match status" value="1"/>
</dbReference>
<dbReference type="Pfam" id="PF13676">
    <property type="entry name" value="TIR_2"/>
    <property type="match status" value="1"/>
</dbReference>
<dbReference type="SUPFAM" id="SSF52540">
    <property type="entry name" value="P-loop containing nucleoside triphosphate hydrolases"/>
    <property type="match status" value="1"/>
</dbReference>
<gene>
    <name evidence="5" type="ORF">BCR33DRAFT_857744</name>
</gene>
<evidence type="ECO:0000313" key="5">
    <source>
        <dbReference type="EMBL" id="ORY29213.1"/>
    </source>
</evidence>
<dbReference type="PROSITE" id="PS50088">
    <property type="entry name" value="ANK_REPEAT"/>
    <property type="match status" value="1"/>
</dbReference>
<sequence>MFSTSYRALMGQTASDQLKPASDKSTLSSVVSYIVKTVFPYDSEAKEANLDDREDLDVHNNTDARLSIILAFSDSCYVHNYPLKIHVEGTDETGEIFPFTMRVTEETTCADLKKNIRNILGLHEECFKLAVYKAKNMTTIGDNKPLKLYLTDIANPQETTAFKFQVYIEVIVHNEGSAGKVPLVIRANCVDIAHFKTKIQEGFHDIKSYDIFAKHPRGVMQQITEGHNEVLRDAFVSSLEFVLKVSNPSVSPYTMAAALPNSVSNPVLSIDPNEAMFDVMISYNQKSSNDQVNDICEALENKIPGIKIWRDKDQMKTDINEGMCEGVIDSKAVIVCLSKGYLTSQSCKKEIRWADELKKPLIPAYMFAKDEDPVVLKQNKNFAIFFFYISSALYADFKESRKNSPVFETALDVVVGQIKEKVLASKRMDPVNVINVDAVKQWLDPVDFSNDLLAYKSEYVAGTRFWALEAICSWIVQDADSKFLWLYGGAGTGKSLISYAVTKYLPGDHVIIGSSFFCRYNNDRKNRPSVIVANIVWDLCCQFSQFEEYIHSKMASDIEDVTKYKRTSILLDPVSMFNELVVKGLKKILPAPTKTILLVIDALDECKFELRSSLLDILQVWSRALPPYVKLFVTSRPEQDIFDRLQEINSTELTTTSNDNQYDIELVVDHLFQKHWMLDNFPMETVSNCKKLLVQKSEGLFIYVRTMIEYLTENDLTPASAADSIKSFSSGLSGIYESVARKALDHPAFDLGKYQLVFGAILCGNEPFDTNTLSVLMGISVRQTIEFIGMYRSILKFTGGRISTIHKSVRDYFTSNYIVDEQFYISPQQSNIILAERCLVVLDSLFLVNPLLKAKYLVFTGEILDANLHPAVVYAMSNWVVHLHSSISNWTVNFDMKLFPPSFSSFAKQHGVAVMAYALETQNEALFSATENCGGSVHQLLSSSLLPSPALFMAAKFGLATICKSLLQSSDEPLALLSLKNQSGLTPLHVAAISESLETVKVLKEFGAKVEENDNSGKKPLDYAVDADIKSILSKNQESSTIYNHHYPLQVKVTNGIKFDDYEMVIVNHDFLGRDMKVKIREAFQLELSYKLFIFYKLNGQQIMLTDQGRVEKILQYFKDPAAHAAISFSNFVDVEVRHWRDCDEIFTVMVFEFTMEHLRAQIDGLFGEKYQIWASKSEGGDRILVNEDSLTEILVNGYILFIQPYLDDCPVEDILQLQNYPKTIRAESPIKKEKTFDVMAILSEFPDINIWRDKDQTTTDIYQGMAQGIINSSVMIIFSDLKIAKGNFILQIP</sequence>
<dbReference type="GO" id="GO:0007165">
    <property type="term" value="P:signal transduction"/>
    <property type="evidence" value="ECO:0007669"/>
    <property type="project" value="InterPro"/>
</dbReference>
<dbReference type="InterPro" id="IPR035897">
    <property type="entry name" value="Toll_tir_struct_dom_sf"/>
</dbReference>
<keyword evidence="6" id="KW-1185">Reference proteome</keyword>
<evidence type="ECO:0000259" key="3">
    <source>
        <dbReference type="Pfam" id="PF13676"/>
    </source>
</evidence>
<protein>
    <submittedName>
        <fullName evidence="5">Uncharacterized protein</fullName>
    </submittedName>
</protein>